<evidence type="ECO:0000313" key="3">
    <source>
        <dbReference type="Proteomes" id="UP001221757"/>
    </source>
</evidence>
<feature type="compositionally biased region" description="Low complexity" evidence="1">
    <location>
        <begin position="86"/>
        <end position="98"/>
    </location>
</feature>
<accession>A0AAD7H332</accession>
<feature type="region of interest" description="Disordered" evidence="1">
    <location>
        <begin position="23"/>
        <end position="100"/>
    </location>
</feature>
<evidence type="ECO:0000256" key="1">
    <source>
        <dbReference type="SAM" id="MobiDB-lite"/>
    </source>
</evidence>
<dbReference type="EMBL" id="JARKIE010000001">
    <property type="protein sequence ID" value="KAJ7710964.1"/>
    <property type="molecule type" value="Genomic_DNA"/>
</dbReference>
<dbReference type="Proteomes" id="UP001221757">
    <property type="component" value="Unassembled WGS sequence"/>
</dbReference>
<gene>
    <name evidence="2" type="ORF">B0H17DRAFT_1124040</name>
</gene>
<name>A0AAD7H332_MYCRO</name>
<organism evidence="2 3">
    <name type="scientific">Mycena rosella</name>
    <name type="common">Pink bonnet</name>
    <name type="synonym">Agaricus rosellus</name>
    <dbReference type="NCBI Taxonomy" id="1033263"/>
    <lineage>
        <taxon>Eukaryota</taxon>
        <taxon>Fungi</taxon>
        <taxon>Dikarya</taxon>
        <taxon>Basidiomycota</taxon>
        <taxon>Agaricomycotina</taxon>
        <taxon>Agaricomycetes</taxon>
        <taxon>Agaricomycetidae</taxon>
        <taxon>Agaricales</taxon>
        <taxon>Marasmiineae</taxon>
        <taxon>Mycenaceae</taxon>
        <taxon>Mycena</taxon>
    </lineage>
</organism>
<protein>
    <submittedName>
        <fullName evidence="2">Uncharacterized protein</fullName>
    </submittedName>
</protein>
<dbReference type="AlphaFoldDB" id="A0AAD7H332"/>
<comment type="caution">
    <text evidence="2">The sequence shown here is derived from an EMBL/GenBank/DDBJ whole genome shotgun (WGS) entry which is preliminary data.</text>
</comment>
<sequence length="178" mass="18565">MGTFELEGRAVVGVVAAAVEVKSCDRGGSSGADDDARENRDKASGSVCIDDAPRGDAGRANRGRCGGSAAEEEPGFDMDGRGADGSAFSSSESSTSEAFGRKALDRNHMVENTSTVKHYSLFDNGGRITGERRVLASKNTEFGSSNRIKNWCLTGLLHKIGGSNEERSGTGWGLIGNG</sequence>
<keyword evidence="3" id="KW-1185">Reference proteome</keyword>
<reference evidence="2" key="1">
    <citation type="submission" date="2023-03" db="EMBL/GenBank/DDBJ databases">
        <title>Massive genome expansion in bonnet fungi (Mycena s.s.) driven by repeated elements and novel gene families across ecological guilds.</title>
        <authorList>
            <consortium name="Lawrence Berkeley National Laboratory"/>
            <person name="Harder C.B."/>
            <person name="Miyauchi S."/>
            <person name="Viragh M."/>
            <person name="Kuo A."/>
            <person name="Thoen E."/>
            <person name="Andreopoulos B."/>
            <person name="Lu D."/>
            <person name="Skrede I."/>
            <person name="Drula E."/>
            <person name="Henrissat B."/>
            <person name="Morin E."/>
            <person name="Kohler A."/>
            <person name="Barry K."/>
            <person name="LaButti K."/>
            <person name="Morin E."/>
            <person name="Salamov A."/>
            <person name="Lipzen A."/>
            <person name="Mereny Z."/>
            <person name="Hegedus B."/>
            <person name="Baldrian P."/>
            <person name="Stursova M."/>
            <person name="Weitz H."/>
            <person name="Taylor A."/>
            <person name="Grigoriev I.V."/>
            <person name="Nagy L.G."/>
            <person name="Martin F."/>
            <person name="Kauserud H."/>
        </authorList>
    </citation>
    <scope>NUCLEOTIDE SEQUENCE</scope>
    <source>
        <strain evidence="2">CBHHK067</strain>
    </source>
</reference>
<proteinExistence type="predicted"/>
<evidence type="ECO:0000313" key="2">
    <source>
        <dbReference type="EMBL" id="KAJ7710964.1"/>
    </source>
</evidence>